<dbReference type="Proteomes" id="UP000324800">
    <property type="component" value="Unassembled WGS sequence"/>
</dbReference>
<gene>
    <name evidence="1" type="ORF">EZS28_049284</name>
</gene>
<reference evidence="1 2" key="1">
    <citation type="submission" date="2019-03" db="EMBL/GenBank/DDBJ databases">
        <title>Single cell metagenomics reveals metabolic interactions within the superorganism composed of flagellate Streblomastix strix and complex community of Bacteroidetes bacteria on its surface.</title>
        <authorList>
            <person name="Treitli S.C."/>
            <person name="Kolisko M."/>
            <person name="Husnik F."/>
            <person name="Keeling P."/>
            <person name="Hampl V."/>
        </authorList>
    </citation>
    <scope>NUCLEOTIDE SEQUENCE [LARGE SCALE GENOMIC DNA]</scope>
    <source>
        <strain evidence="1">ST1C</strain>
    </source>
</reference>
<accession>A0A5J4TAH1</accession>
<name>A0A5J4TAH1_9EUKA</name>
<dbReference type="AlphaFoldDB" id="A0A5J4TAH1"/>
<evidence type="ECO:0000313" key="1">
    <source>
        <dbReference type="EMBL" id="KAA6355189.1"/>
    </source>
</evidence>
<organism evidence="1 2">
    <name type="scientific">Streblomastix strix</name>
    <dbReference type="NCBI Taxonomy" id="222440"/>
    <lineage>
        <taxon>Eukaryota</taxon>
        <taxon>Metamonada</taxon>
        <taxon>Preaxostyla</taxon>
        <taxon>Oxymonadida</taxon>
        <taxon>Streblomastigidae</taxon>
        <taxon>Streblomastix</taxon>
    </lineage>
</organism>
<sequence>MDLVDGTSYSLHSAILILFITLDRPPVIPSLKQLHLLIHLSISLLNIGKLKQKDIILKINQPIDQWTIM</sequence>
<dbReference type="EMBL" id="SNRW01035023">
    <property type="protein sequence ID" value="KAA6355189.1"/>
    <property type="molecule type" value="Genomic_DNA"/>
</dbReference>
<proteinExistence type="predicted"/>
<comment type="caution">
    <text evidence="1">The sequence shown here is derived from an EMBL/GenBank/DDBJ whole genome shotgun (WGS) entry which is preliminary data.</text>
</comment>
<evidence type="ECO:0000313" key="2">
    <source>
        <dbReference type="Proteomes" id="UP000324800"/>
    </source>
</evidence>
<protein>
    <submittedName>
        <fullName evidence="1">Uncharacterized protein</fullName>
    </submittedName>
</protein>